<name>A0AAV0B2V8_PHAPC</name>
<evidence type="ECO:0000256" key="1">
    <source>
        <dbReference type="SAM" id="Phobius"/>
    </source>
</evidence>
<keyword evidence="3" id="KW-1185">Reference proteome</keyword>
<keyword evidence="1" id="KW-1133">Transmembrane helix</keyword>
<proteinExistence type="predicted"/>
<comment type="caution">
    <text evidence="2">The sequence shown here is derived from an EMBL/GenBank/DDBJ whole genome shotgun (WGS) entry which is preliminary data.</text>
</comment>
<keyword evidence="1" id="KW-0472">Membrane</keyword>
<keyword evidence="1" id="KW-0812">Transmembrane</keyword>
<reference evidence="2" key="1">
    <citation type="submission" date="2022-06" db="EMBL/GenBank/DDBJ databases">
        <authorList>
            <consortium name="SYNGENTA / RWTH Aachen University"/>
        </authorList>
    </citation>
    <scope>NUCLEOTIDE SEQUENCE</scope>
</reference>
<accession>A0AAV0B2V8</accession>
<gene>
    <name evidence="2" type="ORF">PPACK8108_LOCUS13107</name>
</gene>
<dbReference type="EMBL" id="CALTRL010003219">
    <property type="protein sequence ID" value="CAH7678656.1"/>
    <property type="molecule type" value="Genomic_DNA"/>
</dbReference>
<evidence type="ECO:0000313" key="2">
    <source>
        <dbReference type="EMBL" id="CAH7678656.1"/>
    </source>
</evidence>
<organism evidence="2 3">
    <name type="scientific">Phakopsora pachyrhizi</name>
    <name type="common">Asian soybean rust disease fungus</name>
    <dbReference type="NCBI Taxonomy" id="170000"/>
    <lineage>
        <taxon>Eukaryota</taxon>
        <taxon>Fungi</taxon>
        <taxon>Dikarya</taxon>
        <taxon>Basidiomycota</taxon>
        <taxon>Pucciniomycotina</taxon>
        <taxon>Pucciniomycetes</taxon>
        <taxon>Pucciniales</taxon>
        <taxon>Phakopsoraceae</taxon>
        <taxon>Phakopsora</taxon>
    </lineage>
</organism>
<sequence>MEKTRRGVRGKTSTKVADKHGKFLGVNQMGLVVVWINWFLNLIKEYYFDLIIKNWKSHITKLFSSSDDNDGCPNPIWERQRHFEERKLIEIVRFVEKSIKELELFLFLDKHKQSVFYVRVKVEKLFKNIEEV</sequence>
<dbReference type="AlphaFoldDB" id="A0AAV0B2V8"/>
<evidence type="ECO:0000313" key="3">
    <source>
        <dbReference type="Proteomes" id="UP001153365"/>
    </source>
</evidence>
<protein>
    <submittedName>
        <fullName evidence="2">Uncharacterized protein</fullName>
    </submittedName>
</protein>
<feature type="transmembrane region" description="Helical" evidence="1">
    <location>
        <begin position="21"/>
        <end position="40"/>
    </location>
</feature>
<dbReference type="Proteomes" id="UP001153365">
    <property type="component" value="Unassembled WGS sequence"/>
</dbReference>